<evidence type="ECO:0000313" key="2">
    <source>
        <dbReference type="Proteomes" id="UP001054945"/>
    </source>
</evidence>
<evidence type="ECO:0000313" key="1">
    <source>
        <dbReference type="EMBL" id="GIY39650.1"/>
    </source>
</evidence>
<protein>
    <submittedName>
        <fullName evidence="1">Uncharacterized protein</fullName>
    </submittedName>
</protein>
<keyword evidence="2" id="KW-1185">Reference proteome</keyword>
<reference evidence="1 2" key="1">
    <citation type="submission" date="2021-06" db="EMBL/GenBank/DDBJ databases">
        <title>Caerostris extrusa draft genome.</title>
        <authorList>
            <person name="Kono N."/>
            <person name="Arakawa K."/>
        </authorList>
    </citation>
    <scope>NUCLEOTIDE SEQUENCE [LARGE SCALE GENOMIC DNA]</scope>
</reference>
<accession>A0AAV4T4J9</accession>
<organism evidence="1 2">
    <name type="scientific">Caerostris extrusa</name>
    <name type="common">Bark spider</name>
    <name type="synonym">Caerostris bankana</name>
    <dbReference type="NCBI Taxonomy" id="172846"/>
    <lineage>
        <taxon>Eukaryota</taxon>
        <taxon>Metazoa</taxon>
        <taxon>Ecdysozoa</taxon>
        <taxon>Arthropoda</taxon>
        <taxon>Chelicerata</taxon>
        <taxon>Arachnida</taxon>
        <taxon>Araneae</taxon>
        <taxon>Araneomorphae</taxon>
        <taxon>Entelegynae</taxon>
        <taxon>Araneoidea</taxon>
        <taxon>Araneidae</taxon>
        <taxon>Caerostris</taxon>
    </lineage>
</organism>
<name>A0AAV4T4J9_CAEEX</name>
<dbReference type="Proteomes" id="UP001054945">
    <property type="component" value="Unassembled WGS sequence"/>
</dbReference>
<comment type="caution">
    <text evidence="1">The sequence shown here is derived from an EMBL/GenBank/DDBJ whole genome shotgun (WGS) entry which is preliminary data.</text>
</comment>
<gene>
    <name evidence="1" type="ORF">CEXT_159471</name>
</gene>
<sequence>MLDDPANSNDAFVSAMFVYYASQLLPLSRGNVACSLRPDGAIRRQNNKCVSFSRLDAAMEEIRSSMNILGEEAEGRGRRGGGVCNTLFKILIRSPFNFDVSSAPILGRDSVKDLHLSQRKSTWLENLRQWDNGRLHMACKDGKAYRMQILQRKDISYVTIDDMHFEDNGRLRMVCNERVTIL</sequence>
<proteinExistence type="predicted"/>
<dbReference type="EMBL" id="BPLR01010492">
    <property type="protein sequence ID" value="GIY39650.1"/>
    <property type="molecule type" value="Genomic_DNA"/>
</dbReference>
<dbReference type="AlphaFoldDB" id="A0AAV4T4J9"/>